<protein>
    <submittedName>
        <fullName evidence="1">Putative glycosyltransferase</fullName>
    </submittedName>
</protein>
<keyword evidence="1" id="KW-0808">Transferase</keyword>
<organism evidence="1">
    <name type="scientific">viral metagenome</name>
    <dbReference type="NCBI Taxonomy" id="1070528"/>
    <lineage>
        <taxon>unclassified sequences</taxon>
        <taxon>metagenomes</taxon>
        <taxon>organismal metagenomes</taxon>
    </lineage>
</organism>
<proteinExistence type="predicted"/>
<reference evidence="1" key="1">
    <citation type="submission" date="2020-03" db="EMBL/GenBank/DDBJ databases">
        <title>The deep terrestrial virosphere.</title>
        <authorList>
            <person name="Holmfeldt K."/>
            <person name="Nilsson E."/>
            <person name="Simone D."/>
            <person name="Lopez-Fernandez M."/>
            <person name="Wu X."/>
            <person name="de Brujin I."/>
            <person name="Lundin D."/>
            <person name="Andersson A."/>
            <person name="Bertilsson S."/>
            <person name="Dopson M."/>
        </authorList>
    </citation>
    <scope>NUCLEOTIDE SEQUENCE</scope>
    <source>
        <strain evidence="1">MM415B00778</strain>
    </source>
</reference>
<evidence type="ECO:0000313" key="1">
    <source>
        <dbReference type="EMBL" id="QJA62497.1"/>
    </source>
</evidence>
<dbReference type="InterPro" id="IPR029044">
    <property type="entry name" value="Nucleotide-diphossugar_trans"/>
</dbReference>
<dbReference type="Pfam" id="PF01501">
    <property type="entry name" value="Glyco_transf_8"/>
    <property type="match status" value="1"/>
</dbReference>
<dbReference type="GO" id="GO:0016757">
    <property type="term" value="F:glycosyltransferase activity"/>
    <property type="evidence" value="ECO:0007669"/>
    <property type="project" value="InterPro"/>
</dbReference>
<gene>
    <name evidence="1" type="ORF">MM415B00778_0031</name>
</gene>
<dbReference type="AlphaFoldDB" id="A0A6M3IZR8"/>
<accession>A0A6M3IZR8</accession>
<sequence>MTVKKLIVTRSDETQDEIVKITHPNLKWYAKKCGADFEILTDSKGLYHHYKILCLYELFDKYDRILSLDSDILIMKDCPNLFRVVPKDKIGTIFEDVGSRKEHRRELIREVQDQFGDVGWTENYINTGVAIFSKQHKDIFEPKTEDEVWNGFGYDDIHLGHQIHKYGHEIYQLPYKYNHMSLFSEKFNGFKSRFTAYIVHYAGQAGFIPCKKRMDIIREDYLILKKYNLIKEI</sequence>
<dbReference type="EMBL" id="MT141472">
    <property type="protein sequence ID" value="QJA62497.1"/>
    <property type="molecule type" value="Genomic_DNA"/>
</dbReference>
<dbReference type="InterPro" id="IPR002495">
    <property type="entry name" value="Glyco_trans_8"/>
</dbReference>
<name>A0A6M3IZR8_9ZZZZ</name>
<dbReference type="Gene3D" id="3.90.550.10">
    <property type="entry name" value="Spore Coat Polysaccharide Biosynthesis Protein SpsA, Chain A"/>
    <property type="match status" value="1"/>
</dbReference>
<dbReference type="SUPFAM" id="SSF53448">
    <property type="entry name" value="Nucleotide-diphospho-sugar transferases"/>
    <property type="match status" value="1"/>
</dbReference>